<evidence type="ECO:0000313" key="1">
    <source>
        <dbReference type="EMBL" id="MDP0397398.1"/>
    </source>
</evidence>
<proteinExistence type="predicted"/>
<organism evidence="1 2">
    <name type="scientific">Tsukamurella strandjordii</name>
    <dbReference type="NCBI Taxonomy" id="147577"/>
    <lineage>
        <taxon>Bacteria</taxon>
        <taxon>Bacillati</taxon>
        <taxon>Actinomycetota</taxon>
        <taxon>Actinomycetes</taxon>
        <taxon>Mycobacteriales</taxon>
        <taxon>Tsukamurellaceae</taxon>
        <taxon>Tsukamurella</taxon>
    </lineage>
</organism>
<dbReference type="RefSeq" id="WP_220658849.1">
    <property type="nucleotide sequence ID" value="NZ_BAAAII010000005.1"/>
</dbReference>
<protein>
    <submittedName>
        <fullName evidence="1">Uncharacterized protein</fullName>
    </submittedName>
</protein>
<comment type="caution">
    <text evidence="1">The sequence shown here is derived from an EMBL/GenBank/DDBJ whole genome shotgun (WGS) entry which is preliminary data.</text>
</comment>
<sequence>MDTFSGTELYEAFHADYDAVADRDARIYDADGRLLAAGRLSGLKLDESGGRDSVEYSFSSLHPDIPWAATHRVELAPQHAI</sequence>
<evidence type="ECO:0000313" key="2">
    <source>
        <dbReference type="Proteomes" id="UP001178281"/>
    </source>
</evidence>
<dbReference type="AlphaFoldDB" id="A0AA90N9A5"/>
<gene>
    <name evidence="1" type="ORF">Q7X28_05615</name>
</gene>
<name>A0AA90N9A5_9ACTN</name>
<keyword evidence="2" id="KW-1185">Reference proteome</keyword>
<dbReference type="EMBL" id="JAUTIX010000002">
    <property type="protein sequence ID" value="MDP0397398.1"/>
    <property type="molecule type" value="Genomic_DNA"/>
</dbReference>
<dbReference type="Proteomes" id="UP001178281">
    <property type="component" value="Unassembled WGS sequence"/>
</dbReference>
<accession>A0AA90N9A5</accession>
<reference evidence="1" key="1">
    <citation type="submission" date="2023-08" db="EMBL/GenBank/DDBJ databases">
        <title>The draft genome of Tsukamurella strandjordii strain 050030.</title>
        <authorList>
            <person name="Zhao F."/>
            <person name="Feng Y."/>
            <person name="Zong Z."/>
        </authorList>
    </citation>
    <scope>NUCLEOTIDE SEQUENCE</scope>
    <source>
        <strain evidence="1">050030</strain>
    </source>
</reference>